<evidence type="ECO:0000256" key="7">
    <source>
        <dbReference type="ARBA" id="ARBA00022692"/>
    </source>
</evidence>
<dbReference type="EMBL" id="HBIP01021098">
    <property type="protein sequence ID" value="CAE0497509.1"/>
    <property type="molecule type" value="Transcribed_RNA"/>
</dbReference>
<dbReference type="SMART" id="SM00388">
    <property type="entry name" value="HisKA"/>
    <property type="match status" value="1"/>
</dbReference>
<dbReference type="InterPro" id="IPR004358">
    <property type="entry name" value="Sig_transdc_His_kin-like_C"/>
</dbReference>
<dbReference type="SMART" id="SM00044">
    <property type="entry name" value="CYCc"/>
    <property type="match status" value="1"/>
</dbReference>
<feature type="transmembrane region" description="Helical" evidence="14">
    <location>
        <begin position="160"/>
        <end position="178"/>
    </location>
</feature>
<feature type="transmembrane region" description="Helical" evidence="14">
    <location>
        <begin position="210"/>
        <end position="230"/>
    </location>
</feature>
<comment type="catalytic activity">
    <reaction evidence="1">
        <text>ATP + protein L-histidine = ADP + protein N-phospho-L-histidine.</text>
        <dbReference type="EC" id="2.7.13.3"/>
    </reaction>
</comment>
<dbReference type="EC" id="2.7.13.3" evidence="4"/>
<dbReference type="InterPro" id="IPR036890">
    <property type="entry name" value="HATPase_C_sf"/>
</dbReference>
<feature type="compositionally biased region" description="Low complexity" evidence="13">
    <location>
        <begin position="2003"/>
        <end position="2018"/>
    </location>
</feature>
<feature type="region of interest" description="Disordered" evidence="13">
    <location>
        <begin position="1359"/>
        <end position="1395"/>
    </location>
</feature>
<keyword evidence="9 14" id="KW-1133">Transmembrane helix</keyword>
<evidence type="ECO:0000256" key="8">
    <source>
        <dbReference type="ARBA" id="ARBA00022777"/>
    </source>
</evidence>
<dbReference type="Gene3D" id="1.20.1070.10">
    <property type="entry name" value="Rhodopsin 7-helix transmembrane proteins"/>
    <property type="match status" value="1"/>
</dbReference>
<feature type="domain" description="Histidine kinase" evidence="15">
    <location>
        <begin position="343"/>
        <end position="561"/>
    </location>
</feature>
<keyword evidence="6" id="KW-0808">Transferase</keyword>
<evidence type="ECO:0000259" key="16">
    <source>
        <dbReference type="PROSITE" id="PS50110"/>
    </source>
</evidence>
<evidence type="ECO:0000256" key="2">
    <source>
        <dbReference type="ARBA" id="ARBA00004141"/>
    </source>
</evidence>
<organism evidence="18">
    <name type="scientific">Dunaliella tertiolecta</name>
    <name type="common">Green alga</name>
    <dbReference type="NCBI Taxonomy" id="3047"/>
    <lineage>
        <taxon>Eukaryota</taxon>
        <taxon>Viridiplantae</taxon>
        <taxon>Chlorophyta</taxon>
        <taxon>core chlorophytes</taxon>
        <taxon>Chlorophyceae</taxon>
        <taxon>CS clade</taxon>
        <taxon>Chlamydomonadales</taxon>
        <taxon>Dunaliellaceae</taxon>
        <taxon>Dunaliella</taxon>
    </lineage>
</organism>
<dbReference type="GO" id="GO:0009190">
    <property type="term" value="P:cyclic nucleotide biosynthetic process"/>
    <property type="evidence" value="ECO:0007669"/>
    <property type="project" value="InterPro"/>
</dbReference>
<feature type="compositionally biased region" description="Polar residues" evidence="13">
    <location>
        <begin position="1849"/>
        <end position="1862"/>
    </location>
</feature>
<dbReference type="PANTHER" id="PTHR43047:SF71">
    <property type="entry name" value="HISTIDINE KINASE CONTAINING CHEY-HOMOLOGOUS RECEIVER DOMAIN-RELATED"/>
    <property type="match status" value="1"/>
</dbReference>
<evidence type="ECO:0000256" key="13">
    <source>
        <dbReference type="SAM" id="MobiDB-lite"/>
    </source>
</evidence>
<dbReference type="InterPro" id="IPR029787">
    <property type="entry name" value="Nucleotide_cyclase"/>
</dbReference>
<evidence type="ECO:0000259" key="17">
    <source>
        <dbReference type="PROSITE" id="PS50125"/>
    </source>
</evidence>
<feature type="region of interest" description="Disordered" evidence="13">
    <location>
        <begin position="1547"/>
        <end position="1568"/>
    </location>
</feature>
<evidence type="ECO:0000313" key="18">
    <source>
        <dbReference type="EMBL" id="CAE0497509.1"/>
    </source>
</evidence>
<sequence>MVSFNQDAKELAPSAQERQPLTPAEEKLRSPELTAEEFARVVAQRSSRVSFAVGFVGLGVWSYAIIVYLICNSNIGDERLYSEYAEVPKEAYQVPMVAFSTAFGLNFLTLMFERESIKFQLALIACYINLLAASSDFIAWQGWGPIVKDSWGVGSPIVRMVMWLWTTPAMVYLLSIISDYTRTQVYMALGCDVLMILTGMAGTLMQDRLLSGVAITMCVFFFQQLIKTLWGMFRASLQESQNDAGKLSLKILRAFTVGLWFSFPTIWFVAHILPIPLVTEEWMWTCFDFMGKVMFSSSLLQGNFLTIEQRRLITMRIVEEGNRIKVIHELKELVEQKERFMSSMSHELRTPLNGIIGLSDALIIGSCGEVNDKVLKTISTIKTSGSRLLNLVNDILDAASMRKGKLAVKHEKVNLYKIVEDVVELTGPLTKRGVKLVVQVPGNIPYVLGDMGRIIQIFHNLIGNACKFTHNGQICIGATRKGKDEVDVFVRDTGIGIPEDKFEQIFQAFEQVDMSTTRKYGGTGLGLNLVQKLVEAHGGTVRVHSKMGEGTVFCFNLKVYNDEEHNAMKNHEKAQASSAAEEVSASQQVTVVTADKEEPKGKSLLHKRHRHGVSRAVSCASLASRFATAAPTRSSNQVSPDQDNDAGRETGIKARRHSTQVAALGRKSTASRFGCDTDDDDAISAEEGGTASVRRAATEDHLARTPTSTDGNSLAQQRARARSFHENAVSHAPSSSNLSSMQMASKAAAARSSIDQAKRMTGQGEQAQFSEAVSAKLEGDTKGISSKPSAGPVRVLSVDDDPINQLVIQNLLVPEGFEIFQAMDGQEALDMLEDMDAPPDIILLDVMMPGMSGYEVCRELQARYPLACIPVIMISAKSNEENIVEGLNSGSVDYVVKPFGRQEIIARINAHLRFRSAVMDLAEVEAAENLAAQRGVSKELLRIAKVESKHFSLPFNIKSQVENSNGMPSMLKMFDQLTMVIIGIANFDALSSAMVPEELALVLALLHARLDDLLLQHGCYLVDNGEGRILVVTGLSREDPQQQVQSALALCQNLLDYAENTSFDSLDAPPKFELSMGIHTTAAQGLISGVNHPVMHFTGLLPDRAAQLEATCPPACIHVSKRVMECSGSPNDFVVAVTPGKSASKGDCSYLHKSGNWKSQHTLLPALVERYAASHPFGPFNSVATQLRPIQQALMLLLRRQPELVVEFVSGCSNIRPLRAGGPRSPLQAASPWSQNAGNFQSQQQQPQQQQQQLQGAWAGSTGSLSSLANPRLSAGKRASAQGDGTSSWVAGGSRSSLGGPRSGVGAGARSEMMHLESQMNPQKRQSLTMGTKQHSTEEAWGLPLASGVISRSSVSMDASMRPQGEHASGKGHGSLGRAHSEGGRASVCGSDRGGVTTQGNGLDAASFAELQHDKDLVEQQLEEVSNEASRLQDIVDCLEAEVLAQSDLRTRLEESQAQMEELSTQRARLQAEIEEANAQAAHLQAQVEEMGGHNEQLAAALDTCMAQKEALAAQLAGSDKERERLATYLGTAVPPPASAPGTFPPSFPHPSASDHLHRGAPNAGMPTVAHKGALLNEHSGSGGEQMEISRGPAAGVWLPTPTFQVTQLPQAPAPRNSMEQQLADVQNAQRVTESQLAAAETALFELRHQYLVDSSHAASLQHRGRPDPAAATAAAAVAAAAVASMQGEEGGVRYGSGVHGIAEEGEGDAEQQRQQARAAEASMHLQHGPFASGLPNSASYGALGHAYTLPSLPLHTHPRTSGPGGSSAGGMDTPHAAAYAAGEAVRSRRRAPPRPQASEPNLSHLIHPRYIQHQHQQRTHGGSFSGPILPPGPHQTTNWEMLRTAGSVTSPAAGSHNSMASDTLLDRPSSRSSVQLYHSSDAHSPPGGASVHTLSPSQLDSMAHHAHPRDLYAAHLPQGPVCLYPGSGASHASQGGMSAAAATSALLARSAHAHPSPPMHQPQQFAAAARLSQHQQLQHHQRTLLASMPNTPLGGAGNSMGSAARSPPSRSSSRLSLMQPQAQHYHGGAASEGLGAGGTHTARQSSSNLSVGDGSNTGMMGILANAGLAHLLPNFDAQEVCEPGMLRCMDDATLESLGVNTVGARLRLRLVAAAADEAGHH</sequence>
<dbReference type="CDD" id="cd16922">
    <property type="entry name" value="HATPase_EvgS-ArcB-TorS-like"/>
    <property type="match status" value="1"/>
</dbReference>
<evidence type="ECO:0000256" key="9">
    <source>
        <dbReference type="ARBA" id="ARBA00022989"/>
    </source>
</evidence>
<dbReference type="InterPro" id="IPR011006">
    <property type="entry name" value="CheY-like_superfamily"/>
</dbReference>
<comment type="similarity">
    <text evidence="3">Belongs to the archaeal/bacterial/fungal opsin family.</text>
</comment>
<dbReference type="InterPro" id="IPR003594">
    <property type="entry name" value="HATPase_dom"/>
</dbReference>
<dbReference type="PROSITE" id="PS50110">
    <property type="entry name" value="RESPONSE_REGULATORY"/>
    <property type="match status" value="1"/>
</dbReference>
<dbReference type="Gene3D" id="3.30.70.1230">
    <property type="entry name" value="Nucleotide cyclase"/>
    <property type="match status" value="1"/>
</dbReference>
<name>A0A7S3VP05_DUNTE</name>
<dbReference type="InterPro" id="IPR001054">
    <property type="entry name" value="A/G_cyclase"/>
</dbReference>
<dbReference type="SMART" id="SM00448">
    <property type="entry name" value="REC"/>
    <property type="match status" value="1"/>
</dbReference>
<reference evidence="18" key="1">
    <citation type="submission" date="2021-01" db="EMBL/GenBank/DDBJ databases">
        <authorList>
            <person name="Corre E."/>
            <person name="Pelletier E."/>
            <person name="Niang G."/>
            <person name="Scheremetjew M."/>
            <person name="Finn R."/>
            <person name="Kale V."/>
            <person name="Holt S."/>
            <person name="Cochrane G."/>
            <person name="Meng A."/>
            <person name="Brown T."/>
            <person name="Cohen L."/>
        </authorList>
    </citation>
    <scope>NUCLEOTIDE SEQUENCE</scope>
    <source>
        <strain evidence="18">CCMP1320</strain>
    </source>
</reference>
<dbReference type="InterPro" id="IPR001425">
    <property type="entry name" value="Arc/bac/fun_rhodopsins"/>
</dbReference>
<evidence type="ECO:0000256" key="12">
    <source>
        <dbReference type="SAM" id="Coils"/>
    </source>
</evidence>
<dbReference type="Pfam" id="PF02518">
    <property type="entry name" value="HATPase_c"/>
    <property type="match status" value="1"/>
</dbReference>
<dbReference type="GO" id="GO:0000155">
    <property type="term" value="F:phosphorelay sensor kinase activity"/>
    <property type="evidence" value="ECO:0007669"/>
    <property type="project" value="InterPro"/>
</dbReference>
<dbReference type="Gene3D" id="3.30.565.10">
    <property type="entry name" value="Histidine kinase-like ATPase, C-terminal domain"/>
    <property type="match status" value="1"/>
</dbReference>
<evidence type="ECO:0000256" key="1">
    <source>
        <dbReference type="ARBA" id="ARBA00000085"/>
    </source>
</evidence>
<dbReference type="Gene3D" id="1.10.287.130">
    <property type="match status" value="1"/>
</dbReference>
<dbReference type="CDD" id="cd00082">
    <property type="entry name" value="HisKA"/>
    <property type="match status" value="1"/>
</dbReference>
<dbReference type="GO" id="GO:0009927">
    <property type="term" value="F:histidine phosphotransfer kinase activity"/>
    <property type="evidence" value="ECO:0007669"/>
    <property type="project" value="TreeGrafter"/>
</dbReference>
<evidence type="ECO:0000259" key="15">
    <source>
        <dbReference type="PROSITE" id="PS50109"/>
    </source>
</evidence>
<dbReference type="PANTHER" id="PTHR43047">
    <property type="entry name" value="TWO-COMPONENT HISTIDINE PROTEIN KINASE"/>
    <property type="match status" value="1"/>
</dbReference>
<feature type="compositionally biased region" description="Low complexity" evidence="13">
    <location>
        <begin position="1713"/>
        <end position="1722"/>
    </location>
</feature>
<dbReference type="InterPro" id="IPR036097">
    <property type="entry name" value="HisK_dim/P_sf"/>
</dbReference>
<keyword evidence="12" id="KW-0175">Coiled coil</keyword>
<feature type="transmembrane region" description="Helical" evidence="14">
    <location>
        <begin position="91"/>
        <end position="112"/>
    </location>
</feature>
<evidence type="ECO:0000256" key="3">
    <source>
        <dbReference type="ARBA" id="ARBA00008130"/>
    </source>
</evidence>
<feature type="region of interest" description="Disordered" evidence="13">
    <location>
        <begin position="628"/>
        <end position="713"/>
    </location>
</feature>
<feature type="transmembrane region" description="Helical" evidence="14">
    <location>
        <begin position="119"/>
        <end position="140"/>
    </location>
</feature>
<gene>
    <name evidence="18" type="ORF">DTER00134_LOCUS12582</name>
</gene>
<feature type="transmembrane region" description="Helical" evidence="14">
    <location>
        <begin position="49"/>
        <end position="71"/>
    </location>
</feature>
<feature type="coiled-coil region" evidence="12">
    <location>
        <begin position="1408"/>
        <end position="1494"/>
    </location>
</feature>
<dbReference type="SUPFAM" id="SSF55073">
    <property type="entry name" value="Nucleotide cyclase"/>
    <property type="match status" value="1"/>
</dbReference>
<feature type="region of interest" description="Disordered" evidence="13">
    <location>
        <begin position="1695"/>
        <end position="1731"/>
    </location>
</feature>
<evidence type="ECO:0000256" key="10">
    <source>
        <dbReference type="ARBA" id="ARBA00023136"/>
    </source>
</evidence>
<evidence type="ECO:0000256" key="4">
    <source>
        <dbReference type="ARBA" id="ARBA00012438"/>
    </source>
</evidence>
<dbReference type="SUPFAM" id="SSF81321">
    <property type="entry name" value="Family A G protein-coupled receptor-like"/>
    <property type="match status" value="1"/>
</dbReference>
<dbReference type="SMART" id="SM00387">
    <property type="entry name" value="HATPase_c"/>
    <property type="match status" value="1"/>
</dbReference>
<dbReference type="GO" id="GO:0005886">
    <property type="term" value="C:plasma membrane"/>
    <property type="evidence" value="ECO:0007669"/>
    <property type="project" value="TreeGrafter"/>
</dbReference>
<dbReference type="Pfam" id="PF00211">
    <property type="entry name" value="Guanylate_cyc"/>
    <property type="match status" value="1"/>
</dbReference>
<dbReference type="Pfam" id="PF01036">
    <property type="entry name" value="Bac_rhodopsin"/>
    <property type="match status" value="1"/>
</dbReference>
<feature type="transmembrane region" description="Helical" evidence="14">
    <location>
        <begin position="185"/>
        <end position="204"/>
    </location>
</feature>
<feature type="region of interest" description="Disordered" evidence="13">
    <location>
        <begin position="1"/>
        <end position="29"/>
    </location>
</feature>
<feature type="region of interest" description="Disordered" evidence="13">
    <location>
        <begin position="1849"/>
        <end position="1896"/>
    </location>
</feature>
<dbReference type="PROSITE" id="PS50109">
    <property type="entry name" value="HIS_KIN"/>
    <property type="match status" value="1"/>
</dbReference>
<keyword evidence="7 14" id="KW-0812">Transmembrane</keyword>
<dbReference type="InterPro" id="IPR001789">
    <property type="entry name" value="Sig_transdc_resp-reg_receiver"/>
</dbReference>
<feature type="region of interest" description="Disordered" evidence="13">
    <location>
        <begin position="1754"/>
        <end position="1837"/>
    </location>
</feature>
<dbReference type="Pfam" id="PF00512">
    <property type="entry name" value="HisKA"/>
    <property type="match status" value="1"/>
</dbReference>
<dbReference type="SMART" id="SM01021">
    <property type="entry name" value="Bac_rhodopsin"/>
    <property type="match status" value="1"/>
</dbReference>
<evidence type="ECO:0000256" key="14">
    <source>
        <dbReference type="SAM" id="Phobius"/>
    </source>
</evidence>
<accession>A0A7S3VP05</accession>
<evidence type="ECO:0000256" key="5">
    <source>
        <dbReference type="ARBA" id="ARBA00022553"/>
    </source>
</evidence>
<keyword evidence="10 14" id="KW-0472">Membrane</keyword>
<dbReference type="Gene3D" id="3.40.50.2300">
    <property type="match status" value="1"/>
</dbReference>
<keyword evidence="8" id="KW-0418">Kinase</keyword>
<feature type="modified residue" description="4-aspartylphosphate" evidence="11">
    <location>
        <position position="845"/>
    </location>
</feature>
<feature type="compositionally biased region" description="Polar residues" evidence="13">
    <location>
        <begin position="1231"/>
        <end position="1240"/>
    </location>
</feature>
<keyword evidence="5 11" id="KW-0597">Phosphoprotein</keyword>
<feature type="transmembrane region" description="Helical" evidence="14">
    <location>
        <begin position="251"/>
        <end position="270"/>
    </location>
</feature>
<dbReference type="SUPFAM" id="SSF52172">
    <property type="entry name" value="CheY-like"/>
    <property type="match status" value="1"/>
</dbReference>
<feature type="region of interest" description="Disordered" evidence="13">
    <location>
        <begin position="1220"/>
        <end position="1308"/>
    </location>
</feature>
<dbReference type="PRINTS" id="PR00344">
    <property type="entry name" value="BCTRLSENSOR"/>
</dbReference>
<evidence type="ECO:0000256" key="6">
    <source>
        <dbReference type="ARBA" id="ARBA00022679"/>
    </source>
</evidence>
<dbReference type="PROSITE" id="PS50125">
    <property type="entry name" value="GUANYLATE_CYCLASE_2"/>
    <property type="match status" value="1"/>
</dbReference>
<evidence type="ECO:0000256" key="11">
    <source>
        <dbReference type="PROSITE-ProRule" id="PRU00169"/>
    </source>
</evidence>
<feature type="domain" description="Response regulatory" evidence="16">
    <location>
        <begin position="794"/>
        <end position="912"/>
    </location>
</feature>
<dbReference type="InterPro" id="IPR003661">
    <property type="entry name" value="HisK_dim/P_dom"/>
</dbReference>
<feature type="domain" description="Guanylate cyclase" evidence="17">
    <location>
        <begin position="978"/>
        <end position="1109"/>
    </location>
</feature>
<feature type="compositionally biased region" description="Low complexity" evidence="13">
    <location>
        <begin position="1241"/>
        <end position="1255"/>
    </location>
</feature>
<feature type="compositionally biased region" description="Polar residues" evidence="13">
    <location>
        <begin position="631"/>
        <end position="641"/>
    </location>
</feature>
<proteinExistence type="inferred from homology"/>
<dbReference type="SUPFAM" id="SSF55874">
    <property type="entry name" value="ATPase domain of HSP90 chaperone/DNA topoisomerase II/histidine kinase"/>
    <property type="match status" value="1"/>
</dbReference>
<protein>
    <recommendedName>
        <fullName evidence="4">histidine kinase</fullName>
        <ecNumber evidence="4">2.7.13.3</ecNumber>
    </recommendedName>
</protein>
<dbReference type="Pfam" id="PF00072">
    <property type="entry name" value="Response_reg"/>
    <property type="match status" value="1"/>
</dbReference>
<comment type="subcellular location">
    <subcellularLocation>
        <location evidence="2">Membrane</location>
        <topology evidence="2">Multi-pass membrane protein</topology>
    </subcellularLocation>
</comment>
<feature type="compositionally biased region" description="Polar residues" evidence="13">
    <location>
        <begin position="2042"/>
        <end position="2054"/>
    </location>
</feature>
<dbReference type="InterPro" id="IPR005467">
    <property type="entry name" value="His_kinase_dom"/>
</dbReference>
<dbReference type="FunFam" id="3.30.565.10:FF:000010">
    <property type="entry name" value="Sensor histidine kinase RcsC"/>
    <property type="match status" value="1"/>
</dbReference>
<feature type="region of interest" description="Disordered" evidence="13">
    <location>
        <begin position="1988"/>
        <end position="2054"/>
    </location>
</feature>
<dbReference type="SUPFAM" id="SSF47384">
    <property type="entry name" value="Homodimeric domain of signal transducing histidine kinase"/>
    <property type="match status" value="1"/>
</dbReference>
<feature type="compositionally biased region" description="Basic residues" evidence="13">
    <location>
        <begin position="1807"/>
        <end position="1819"/>
    </location>
</feature>